<feature type="transmembrane region" description="Helical" evidence="1">
    <location>
        <begin position="121"/>
        <end position="142"/>
    </location>
</feature>
<proteinExistence type="predicted"/>
<keyword evidence="1" id="KW-0812">Transmembrane</keyword>
<evidence type="ECO:0000256" key="1">
    <source>
        <dbReference type="SAM" id="Phobius"/>
    </source>
</evidence>
<feature type="transmembrane region" description="Helical" evidence="1">
    <location>
        <begin position="87"/>
        <end position="109"/>
    </location>
</feature>
<keyword evidence="1" id="KW-1133">Transmembrane helix</keyword>
<keyword evidence="1" id="KW-0472">Membrane</keyword>
<keyword evidence="3" id="KW-1185">Reference proteome</keyword>
<evidence type="ECO:0000313" key="3">
    <source>
        <dbReference type="Proteomes" id="UP001276150"/>
    </source>
</evidence>
<organism evidence="2 3">
    <name type="scientific">Deinococcus arenicola</name>
    <dbReference type="NCBI Taxonomy" id="2994950"/>
    <lineage>
        <taxon>Bacteria</taxon>
        <taxon>Thermotogati</taxon>
        <taxon>Deinococcota</taxon>
        <taxon>Deinococci</taxon>
        <taxon>Deinococcales</taxon>
        <taxon>Deinococcaceae</taxon>
        <taxon>Deinococcus</taxon>
    </lineage>
</organism>
<gene>
    <name evidence="2" type="ORF">ORD21_11285</name>
</gene>
<name>A0ABU4DU03_9DEIO</name>
<evidence type="ECO:0000313" key="2">
    <source>
        <dbReference type="EMBL" id="MDV6375169.1"/>
    </source>
</evidence>
<dbReference type="RefSeq" id="WP_317640502.1">
    <property type="nucleotide sequence ID" value="NZ_JAPMIV010000020.1"/>
</dbReference>
<dbReference type="EMBL" id="JAPMIV010000020">
    <property type="protein sequence ID" value="MDV6375169.1"/>
    <property type="molecule type" value="Genomic_DNA"/>
</dbReference>
<dbReference type="InterPro" id="IPR021279">
    <property type="entry name" value="DUF2721"/>
</dbReference>
<dbReference type="Pfam" id="PF11026">
    <property type="entry name" value="DUF2721"/>
    <property type="match status" value="1"/>
</dbReference>
<comment type="caution">
    <text evidence="2">The sequence shown here is derived from an EMBL/GenBank/DDBJ whole genome shotgun (WGS) entry which is preliminary data.</text>
</comment>
<protein>
    <submittedName>
        <fullName evidence="2">DUF2721 domain-containing protein</fullName>
    </submittedName>
</protein>
<sequence length="191" mass="20713">MADTSLNVLSAMITPAVLISGAGTLLMSTSTRVGRATDRVRQLTARFRFLVSEEGQQEPRAREEKWLIVRQLPRLSRRTRLLVRSMTALYVAVALLVLTSILIGGASLLGEVGRPELTGPLPVIIAVAGAASLAYAALLLSYETRLSAVTTREEMNFLVGLGDHYAALYDDAHPEEEQKAVGGSPESRRRP</sequence>
<reference evidence="2 3" key="1">
    <citation type="submission" date="2022-11" db="EMBL/GenBank/DDBJ databases">
        <title>Deinococcus ZS9-10, Low Temperature and Draught-tolerating, UV-resistant Bacteria from Continental Antarctica.</title>
        <authorList>
            <person name="Cheng L."/>
        </authorList>
    </citation>
    <scope>NUCLEOTIDE SEQUENCE [LARGE SCALE GENOMIC DNA]</scope>
    <source>
        <strain evidence="2 3">ZS9-10</strain>
    </source>
</reference>
<accession>A0ABU4DU03</accession>
<feature type="transmembrane region" description="Helical" evidence="1">
    <location>
        <begin position="6"/>
        <end position="27"/>
    </location>
</feature>
<dbReference type="Proteomes" id="UP001276150">
    <property type="component" value="Unassembled WGS sequence"/>
</dbReference>